<feature type="transmembrane region" description="Helical" evidence="1">
    <location>
        <begin position="168"/>
        <end position="188"/>
    </location>
</feature>
<evidence type="ECO:0000313" key="3">
    <source>
        <dbReference type="EMBL" id="CAC5400831.1"/>
    </source>
</evidence>
<evidence type="ECO:0000259" key="2">
    <source>
        <dbReference type="Pfam" id="PF00487"/>
    </source>
</evidence>
<reference evidence="3 4" key="1">
    <citation type="submission" date="2020-06" db="EMBL/GenBank/DDBJ databases">
        <authorList>
            <person name="Li R."/>
            <person name="Bekaert M."/>
        </authorList>
    </citation>
    <scope>NUCLEOTIDE SEQUENCE [LARGE SCALE GENOMIC DNA]</scope>
    <source>
        <strain evidence="4">wild</strain>
    </source>
</reference>
<feature type="transmembrane region" description="Helical" evidence="1">
    <location>
        <begin position="59"/>
        <end position="76"/>
    </location>
</feature>
<feature type="domain" description="Fatty acid desaturase" evidence="2">
    <location>
        <begin position="84"/>
        <end position="326"/>
    </location>
</feature>
<sequence length="357" mass="40704">MSKSRPKASKEVKVIEEKDEKNVYDYVSLKELPNFAELNQQVTRLVESSSWWDRHGVDWMILFLSFGLVFVALFLMKSNNIQTVALGVFVLGCCHSTIAIKTAHLVQHGALCSSKALGTFLVYFVSDVCGSFSGDLGYDIHIKVHHPHTNIIGLGDSSTWKVPFLPSYLYMFVGPLFLPVVTIPIVLRDIWGKWKSLLKYLILMPLGLAINLYLLMNISGFTFWGAVLCTLTYRAILAIPYIHVNIFQHIGLAMYSPKSRPKRIYQMSTGVLNLPRNPVLDYTFGHAIVSCHIEHHLFPKLSDNMCLKIKPLVSKFIKENGLSYYEDTYMNRMWMFIEQYNELMVNAPPISHFVGIQ</sequence>
<feature type="transmembrane region" description="Helical" evidence="1">
    <location>
        <begin position="83"/>
        <end position="100"/>
    </location>
</feature>
<keyword evidence="1" id="KW-0472">Membrane</keyword>
<dbReference type="OrthoDB" id="8734935at2759"/>
<evidence type="ECO:0000256" key="1">
    <source>
        <dbReference type="SAM" id="Phobius"/>
    </source>
</evidence>
<keyword evidence="1" id="KW-0812">Transmembrane</keyword>
<dbReference type="Pfam" id="PF00487">
    <property type="entry name" value="FA_desaturase"/>
    <property type="match status" value="1"/>
</dbReference>
<dbReference type="EMBL" id="CACVKT020006320">
    <property type="protein sequence ID" value="CAC5400831.1"/>
    <property type="molecule type" value="Genomic_DNA"/>
</dbReference>
<feature type="transmembrane region" description="Helical" evidence="1">
    <location>
        <begin position="233"/>
        <end position="255"/>
    </location>
</feature>
<dbReference type="GO" id="GO:0006629">
    <property type="term" value="P:lipid metabolic process"/>
    <property type="evidence" value="ECO:0007669"/>
    <property type="project" value="InterPro"/>
</dbReference>
<dbReference type="GO" id="GO:0016717">
    <property type="term" value="F:oxidoreductase activity, acting on paired donors, with oxidation of a pair of donors resulting in the reduction of molecular oxygen to two molecules of water"/>
    <property type="evidence" value="ECO:0007669"/>
    <property type="project" value="TreeGrafter"/>
</dbReference>
<keyword evidence="4" id="KW-1185">Reference proteome</keyword>
<dbReference type="AlphaFoldDB" id="A0A6J8CZ54"/>
<protein>
    <submittedName>
        <fullName evidence="3">FADS6</fullName>
        <ecNumber evidence="3">1.14.19.-</ecNumber>
    </submittedName>
</protein>
<feature type="transmembrane region" description="Helical" evidence="1">
    <location>
        <begin position="200"/>
        <end position="227"/>
    </location>
</feature>
<keyword evidence="3" id="KW-0560">Oxidoreductase</keyword>
<dbReference type="PANTHER" id="PTHR19353:SF13">
    <property type="entry name" value="FATTY ACID DESATURASE 6"/>
    <property type="match status" value="1"/>
</dbReference>
<dbReference type="Proteomes" id="UP000507470">
    <property type="component" value="Unassembled WGS sequence"/>
</dbReference>
<evidence type="ECO:0000313" key="4">
    <source>
        <dbReference type="Proteomes" id="UP000507470"/>
    </source>
</evidence>
<dbReference type="EC" id="1.14.19.-" evidence="3"/>
<name>A0A6J8CZ54_MYTCO</name>
<proteinExistence type="predicted"/>
<dbReference type="InterPro" id="IPR005804">
    <property type="entry name" value="FA_desaturase_dom"/>
</dbReference>
<keyword evidence="1" id="KW-1133">Transmembrane helix</keyword>
<organism evidence="3 4">
    <name type="scientific">Mytilus coruscus</name>
    <name type="common">Sea mussel</name>
    <dbReference type="NCBI Taxonomy" id="42192"/>
    <lineage>
        <taxon>Eukaryota</taxon>
        <taxon>Metazoa</taxon>
        <taxon>Spiralia</taxon>
        <taxon>Lophotrochozoa</taxon>
        <taxon>Mollusca</taxon>
        <taxon>Bivalvia</taxon>
        <taxon>Autobranchia</taxon>
        <taxon>Pteriomorphia</taxon>
        <taxon>Mytilida</taxon>
        <taxon>Mytiloidea</taxon>
        <taxon>Mytilidae</taxon>
        <taxon>Mytilinae</taxon>
        <taxon>Mytilus</taxon>
    </lineage>
</organism>
<gene>
    <name evidence="3" type="ORF">MCOR_34982</name>
</gene>
<dbReference type="PANTHER" id="PTHR19353">
    <property type="entry name" value="FATTY ACID DESATURASE 2"/>
    <property type="match status" value="1"/>
</dbReference>
<dbReference type="InterPro" id="IPR012171">
    <property type="entry name" value="Fatty_acid_desaturase"/>
</dbReference>
<dbReference type="GO" id="GO:0016020">
    <property type="term" value="C:membrane"/>
    <property type="evidence" value="ECO:0007669"/>
    <property type="project" value="TreeGrafter"/>
</dbReference>
<accession>A0A6J8CZ54</accession>